<sequence>MLLIYFPIREAKLQLYGKRQMYILTFELKS</sequence>
<organism evidence="1 2">
    <name type="scientific">Cylindrospermum stagnale PCC 7417</name>
    <dbReference type="NCBI Taxonomy" id="56107"/>
    <lineage>
        <taxon>Bacteria</taxon>
        <taxon>Bacillati</taxon>
        <taxon>Cyanobacteriota</taxon>
        <taxon>Cyanophyceae</taxon>
        <taxon>Nostocales</taxon>
        <taxon>Nostocaceae</taxon>
        <taxon>Cylindrospermum</taxon>
    </lineage>
</organism>
<protein>
    <submittedName>
        <fullName evidence="1">Uncharacterized protein</fullName>
    </submittedName>
</protein>
<proteinExistence type="predicted"/>
<reference evidence="1 2" key="1">
    <citation type="submission" date="2012-06" db="EMBL/GenBank/DDBJ databases">
        <title>Finished chromosome of genome of Cylindrospermum stagnale PCC 7417.</title>
        <authorList>
            <consortium name="US DOE Joint Genome Institute"/>
            <person name="Gugger M."/>
            <person name="Coursin T."/>
            <person name="Rippka R."/>
            <person name="Tandeau De Marsac N."/>
            <person name="Huntemann M."/>
            <person name="Wei C.-L."/>
            <person name="Han J."/>
            <person name="Detter J.C."/>
            <person name="Han C."/>
            <person name="Tapia R."/>
            <person name="Chen A."/>
            <person name="Kyrpides N."/>
            <person name="Mavromatis K."/>
            <person name="Markowitz V."/>
            <person name="Szeto E."/>
            <person name="Ivanova N."/>
            <person name="Pagani I."/>
            <person name="Pati A."/>
            <person name="Goodwin L."/>
            <person name="Nordberg H.P."/>
            <person name="Cantor M.N."/>
            <person name="Hua S.X."/>
            <person name="Woyke T."/>
            <person name="Kerfeld C.A."/>
        </authorList>
    </citation>
    <scope>NUCLEOTIDE SEQUENCE [LARGE SCALE GENOMIC DNA]</scope>
    <source>
        <strain evidence="1 2">PCC 7417</strain>
    </source>
</reference>
<accession>K9X4Y5</accession>
<dbReference type="EMBL" id="CP003642">
    <property type="protein sequence ID" value="AFZ27101.1"/>
    <property type="molecule type" value="Genomic_DNA"/>
</dbReference>
<dbReference type="AlphaFoldDB" id="K9X4Y5"/>
<keyword evidence="2" id="KW-1185">Reference proteome</keyword>
<dbReference type="STRING" id="56107.Cylst_5055"/>
<dbReference type="Proteomes" id="UP000010475">
    <property type="component" value="Chromosome"/>
</dbReference>
<name>K9X4Y5_9NOST</name>
<evidence type="ECO:0000313" key="2">
    <source>
        <dbReference type="Proteomes" id="UP000010475"/>
    </source>
</evidence>
<dbReference type="KEGG" id="csg:Cylst_5055"/>
<evidence type="ECO:0000313" key="1">
    <source>
        <dbReference type="EMBL" id="AFZ27101.1"/>
    </source>
</evidence>
<gene>
    <name evidence="1" type="ORF">Cylst_5055</name>
</gene>
<dbReference type="HOGENOM" id="CLU_3403120_0_0_3"/>